<protein>
    <submittedName>
        <fullName evidence="6">ARM repeat-containing protein</fullName>
    </submittedName>
</protein>
<dbReference type="PROSITE" id="PS50166">
    <property type="entry name" value="IMPORTIN_B_NT"/>
    <property type="match status" value="1"/>
</dbReference>
<evidence type="ECO:0000313" key="7">
    <source>
        <dbReference type="Proteomes" id="UP000016931"/>
    </source>
</evidence>
<evidence type="ECO:0000259" key="5">
    <source>
        <dbReference type="PROSITE" id="PS50166"/>
    </source>
</evidence>
<dbReference type="OrthoDB" id="361693at2759"/>
<comment type="subcellular location">
    <subcellularLocation>
        <location evidence="1">Nucleus</location>
    </subcellularLocation>
</comment>
<dbReference type="GO" id="GO:0031267">
    <property type="term" value="F:small GTPase binding"/>
    <property type="evidence" value="ECO:0007669"/>
    <property type="project" value="InterPro"/>
</dbReference>
<name>M3B4U2_SPHMS</name>
<dbReference type="HOGENOM" id="CLU_003886_1_0_1"/>
<dbReference type="InterPro" id="IPR016024">
    <property type="entry name" value="ARM-type_fold"/>
</dbReference>
<evidence type="ECO:0000256" key="4">
    <source>
        <dbReference type="ARBA" id="ARBA00023242"/>
    </source>
</evidence>
<dbReference type="eggNOG" id="KOG1993">
    <property type="taxonomic scope" value="Eukaryota"/>
</dbReference>
<dbReference type="PANTHER" id="PTHR10997:SF7">
    <property type="entry name" value="IMPORTIN-11"/>
    <property type="match status" value="1"/>
</dbReference>
<sequence length="1060" mass="119215">MASFAIEAAGEASPLTEANLVNTIHAASSTNPLQVQSGTKQLAQWEKAPNFYRYLQDIYLNKASPFEIRYLAIIALKNGIDKYWRKTAVNALSKEEKEIIRSRLAEGFLSEEDRRLVPMAGLVVAKIARYEYPNDWPDAISAFVQELRAPHARMGRAIQALLYIVKELSTGRLQRTKQYMQAATPEIVAVVGNIYVRELESWMNGLESNPDNMHHHEDSVSLAAIKLLRRLLVLGYEHPNRNADVVAFWNLSFDRLSAFVAIMMKKNKDGRFPESTMLAISKHAHQLAKLHHDMAKDHPAAFALMPASLHLIQRYWDVVKDFSKDFGVRNMKDATWEVGTESELHKPKSYIEKIALKALLILRACSKMIHNPAQTFKYRSPEDKDEKSRATELLRGTVFTETFIQDVMETTVTGYFVFRESDLQEWLEEPEEWEKREDGDGEDWEFSTRSCAEKLFLDLAINYKDMIVGPLLQAFEKAAVPDNDDILFKDSVYSAVGLAAAAIHQHLDFDRFINLVMVKEVQIQEPGYYILRRRFAILLGQWISVKISDQSKPIVYQIFQHLLNPDDSLNDQVVRVTAGRQFAKIADDWGFDAAIFMPYAQTILTQLMLLIGEVEQTETKMAILNTISVVVERLDSHITPFADRILTLLPPLWDQSGDEHLMKQAILTILTRLVNAMKTESLPLHSMVIPIIEGAVRPGSDTHVFLLEDALDLWHAVLMQTPDGSVSPNLFSLVQYLLPLFEHGTENLRKAFEIAESYLLVMPQHMLEDPIRSDVFRALGEILTGPKSDAHGLVCSFVEISFRLVHGEESSALPLGQHANASSLIIGTLASAQDPQQGNLGVFSTLLKGLRGSWAAHCTTGPNAQEAPVDGILETDYLAVFARAVLGSPDGFISTLQASAAALFGETDVSATLKWLLEEWTSHFENIGDPSRKKLTCLALTRLLETNLPIVLENLQSLMTIWTSMLLELREEEADIGSDTLVFKDQNAINEEYGPGTAEDVRRARLTTGDVVHTINLPQYIQYWLQRAVAATGGNDQFQQLWLVNVDKEVIDAFSKLGVM</sequence>
<dbReference type="EMBL" id="KB456262">
    <property type="protein sequence ID" value="EMF14807.1"/>
    <property type="molecule type" value="Genomic_DNA"/>
</dbReference>
<evidence type="ECO:0000256" key="2">
    <source>
        <dbReference type="ARBA" id="ARBA00007991"/>
    </source>
</evidence>
<feature type="domain" description="Importin N-terminal" evidence="5">
    <location>
        <begin position="38"/>
        <end position="110"/>
    </location>
</feature>
<dbReference type="RefSeq" id="XP_016762928.1">
    <property type="nucleotide sequence ID" value="XM_016904904.1"/>
</dbReference>
<dbReference type="InterPro" id="IPR001494">
    <property type="entry name" value="Importin-beta_N"/>
</dbReference>
<evidence type="ECO:0000256" key="1">
    <source>
        <dbReference type="ARBA" id="ARBA00004123"/>
    </source>
</evidence>
<evidence type="ECO:0000313" key="6">
    <source>
        <dbReference type="EMBL" id="EMF14807.1"/>
    </source>
</evidence>
<dbReference type="GO" id="GO:0005829">
    <property type="term" value="C:cytosol"/>
    <property type="evidence" value="ECO:0007669"/>
    <property type="project" value="TreeGrafter"/>
</dbReference>
<dbReference type="InterPro" id="IPR011989">
    <property type="entry name" value="ARM-like"/>
</dbReference>
<dbReference type="Gene3D" id="1.25.10.10">
    <property type="entry name" value="Leucine-rich Repeat Variant"/>
    <property type="match status" value="1"/>
</dbReference>
<dbReference type="AlphaFoldDB" id="M3B4U2"/>
<comment type="similarity">
    <text evidence="2">Belongs to the importin beta family.</text>
</comment>
<gene>
    <name evidence="6" type="ORF">SEPMUDRAFT_148405</name>
</gene>
<keyword evidence="3" id="KW-0813">Transport</keyword>
<dbReference type="PANTHER" id="PTHR10997">
    <property type="entry name" value="IMPORTIN-7, 8, 11"/>
    <property type="match status" value="1"/>
</dbReference>
<dbReference type="OMA" id="SFHYVFH"/>
<dbReference type="GO" id="GO:0005635">
    <property type="term" value="C:nuclear envelope"/>
    <property type="evidence" value="ECO:0007669"/>
    <property type="project" value="TreeGrafter"/>
</dbReference>
<keyword evidence="4" id="KW-0539">Nucleus</keyword>
<organism evidence="6 7">
    <name type="scientific">Sphaerulina musiva (strain SO2202)</name>
    <name type="common">Poplar stem canker fungus</name>
    <name type="synonym">Septoria musiva</name>
    <dbReference type="NCBI Taxonomy" id="692275"/>
    <lineage>
        <taxon>Eukaryota</taxon>
        <taxon>Fungi</taxon>
        <taxon>Dikarya</taxon>
        <taxon>Ascomycota</taxon>
        <taxon>Pezizomycotina</taxon>
        <taxon>Dothideomycetes</taxon>
        <taxon>Dothideomycetidae</taxon>
        <taxon>Mycosphaerellales</taxon>
        <taxon>Mycosphaerellaceae</taxon>
        <taxon>Sphaerulina</taxon>
    </lineage>
</organism>
<dbReference type="Proteomes" id="UP000016931">
    <property type="component" value="Unassembled WGS sequence"/>
</dbReference>
<dbReference type="GeneID" id="27902041"/>
<dbReference type="InterPro" id="IPR058669">
    <property type="entry name" value="TPR_IPO7/11-like"/>
</dbReference>
<dbReference type="STRING" id="692275.M3B4U2"/>
<reference evidence="6 7" key="1">
    <citation type="journal article" date="2012" name="PLoS Pathog.">
        <title>Diverse lifestyles and strategies of plant pathogenesis encoded in the genomes of eighteen Dothideomycetes fungi.</title>
        <authorList>
            <person name="Ohm R.A."/>
            <person name="Feau N."/>
            <person name="Henrissat B."/>
            <person name="Schoch C.L."/>
            <person name="Horwitz B.A."/>
            <person name="Barry K.W."/>
            <person name="Condon B.J."/>
            <person name="Copeland A.C."/>
            <person name="Dhillon B."/>
            <person name="Glaser F."/>
            <person name="Hesse C.N."/>
            <person name="Kosti I."/>
            <person name="LaButti K."/>
            <person name="Lindquist E.A."/>
            <person name="Lucas S."/>
            <person name="Salamov A.A."/>
            <person name="Bradshaw R.E."/>
            <person name="Ciuffetti L."/>
            <person name="Hamelin R.C."/>
            <person name="Kema G.H.J."/>
            <person name="Lawrence C."/>
            <person name="Scott J.A."/>
            <person name="Spatafora J.W."/>
            <person name="Turgeon B.G."/>
            <person name="de Wit P.J.G.M."/>
            <person name="Zhong S."/>
            <person name="Goodwin S.B."/>
            <person name="Grigoriev I.V."/>
        </authorList>
    </citation>
    <scope>NUCLEOTIDE SEQUENCE [LARGE SCALE GENOMIC DNA]</scope>
    <source>
        <strain evidence="6 7">SO2202</strain>
    </source>
</reference>
<dbReference type="Pfam" id="PF25758">
    <property type="entry name" value="TPR_IPO11"/>
    <property type="match status" value="1"/>
</dbReference>
<dbReference type="Pfam" id="PF03810">
    <property type="entry name" value="IBN_N"/>
    <property type="match status" value="1"/>
</dbReference>
<evidence type="ECO:0000256" key="3">
    <source>
        <dbReference type="ARBA" id="ARBA00022448"/>
    </source>
</evidence>
<accession>M3B4U2</accession>
<dbReference type="SUPFAM" id="SSF48371">
    <property type="entry name" value="ARM repeat"/>
    <property type="match status" value="1"/>
</dbReference>
<dbReference type="GO" id="GO:0006606">
    <property type="term" value="P:protein import into nucleus"/>
    <property type="evidence" value="ECO:0007669"/>
    <property type="project" value="TreeGrafter"/>
</dbReference>
<keyword evidence="7" id="KW-1185">Reference proteome</keyword>
<dbReference type="FunFam" id="1.25.10.10:FF:000362">
    <property type="entry name" value="Importin 11, putative"/>
    <property type="match status" value="1"/>
</dbReference>
<dbReference type="SMART" id="SM00913">
    <property type="entry name" value="IBN_N"/>
    <property type="match status" value="1"/>
</dbReference>
<proteinExistence type="inferred from homology"/>